<dbReference type="Gene3D" id="3.40.720.10">
    <property type="entry name" value="Alkaline Phosphatase, subunit A"/>
    <property type="match status" value="1"/>
</dbReference>
<accession>A0ABS1CFC6</accession>
<dbReference type="Proteomes" id="UP000748752">
    <property type="component" value="Unassembled WGS sequence"/>
</dbReference>
<dbReference type="SUPFAM" id="SSF53649">
    <property type="entry name" value="Alkaline phosphatase-like"/>
    <property type="match status" value="1"/>
</dbReference>
<comment type="caution">
    <text evidence="1">The sequence shown here is derived from an EMBL/GenBank/DDBJ whole genome shotgun (WGS) entry which is preliminary data.</text>
</comment>
<dbReference type="RefSeq" id="WP_200235614.1">
    <property type="nucleotide sequence ID" value="NZ_NRRV01000013.1"/>
</dbReference>
<dbReference type="EMBL" id="NRRV01000013">
    <property type="protein sequence ID" value="MBK1630599.1"/>
    <property type="molecule type" value="Genomic_DNA"/>
</dbReference>
<reference evidence="1 2" key="1">
    <citation type="journal article" date="2020" name="Microorganisms">
        <title>Osmotic Adaptation and Compatible Solute Biosynthesis of Phototrophic Bacteria as Revealed from Genome Analyses.</title>
        <authorList>
            <person name="Imhoff J.F."/>
            <person name="Rahn T."/>
            <person name="Kunzel S."/>
            <person name="Keller A."/>
            <person name="Neulinger S.C."/>
        </authorList>
    </citation>
    <scope>NUCLEOTIDE SEQUENCE [LARGE SCALE GENOMIC DNA]</scope>
    <source>
        <strain evidence="1 2">DSM 6210</strain>
    </source>
</reference>
<name>A0ABS1CFC6_9GAMM</name>
<keyword evidence="2" id="KW-1185">Reference proteome</keyword>
<proteinExistence type="predicted"/>
<dbReference type="PANTHER" id="PTHR10151">
    <property type="entry name" value="ECTONUCLEOTIDE PYROPHOSPHATASE/PHOSPHODIESTERASE"/>
    <property type="match status" value="1"/>
</dbReference>
<evidence type="ECO:0000313" key="2">
    <source>
        <dbReference type="Proteomes" id="UP000748752"/>
    </source>
</evidence>
<dbReference type="InterPro" id="IPR017850">
    <property type="entry name" value="Alkaline_phosphatase_core_sf"/>
</dbReference>
<dbReference type="InterPro" id="IPR002591">
    <property type="entry name" value="Phosphodiest/P_Trfase"/>
</dbReference>
<evidence type="ECO:0008006" key="3">
    <source>
        <dbReference type="Google" id="ProtNLM"/>
    </source>
</evidence>
<sequence>MTNSAAKQLSIVCFIDALGWEVLRGRQFLEDRLPHRRKLRSTFGFSSACVPSILSGLTPREHGHWSFFYYDPEHSPFKALKPLGVLPRSLVDRGRVRNQLSKLVKRAYGFTGYFQLYSVPFSQIGLFDYCEKKDLFKPGGLNRGENIFDRLEREGVPYHVSNWRQPEDANLAAVKADIEQGEIRFAFLYMASMDALLHQVGKASPEVDKKMAWYERELTDLLAVAERHYDSVRLFVCSDHGMATVHTHIDLMARIEALGLEFDKDYVATYDSTMGRFWLKTDEARRRIVAALEQEPHGRILSEDELRELGCDFDGHQYGELIFLTNPGVIIVPCHMGLKPITGMHGYHPDDPDSDACLLSNVPPPGDPQAITDIFHVMTAEAGVSA</sequence>
<organism evidence="1 2">
    <name type="scientific">Thiohalocapsa halophila</name>
    <dbReference type="NCBI Taxonomy" id="69359"/>
    <lineage>
        <taxon>Bacteria</taxon>
        <taxon>Pseudomonadati</taxon>
        <taxon>Pseudomonadota</taxon>
        <taxon>Gammaproteobacteria</taxon>
        <taxon>Chromatiales</taxon>
        <taxon>Chromatiaceae</taxon>
        <taxon>Thiohalocapsa</taxon>
    </lineage>
</organism>
<gene>
    <name evidence="1" type="ORF">CKO31_07540</name>
</gene>
<dbReference type="Pfam" id="PF01663">
    <property type="entry name" value="Phosphodiest"/>
    <property type="match status" value="1"/>
</dbReference>
<evidence type="ECO:0000313" key="1">
    <source>
        <dbReference type="EMBL" id="MBK1630599.1"/>
    </source>
</evidence>
<dbReference type="PANTHER" id="PTHR10151:SF120">
    <property type="entry name" value="BIS(5'-ADENOSYL)-TRIPHOSPHATASE"/>
    <property type="match status" value="1"/>
</dbReference>
<protein>
    <recommendedName>
        <fullName evidence="3">Alkaline phosphatase family protein</fullName>
    </recommendedName>
</protein>